<keyword evidence="5" id="KW-0443">Lipid metabolism</keyword>
<dbReference type="PANTHER" id="PTHR45266:SF3">
    <property type="entry name" value="OXALOACETATE DECARBOXYLASE ALPHA CHAIN"/>
    <property type="match status" value="1"/>
</dbReference>
<dbReference type="EMBL" id="CASHTH010000999">
    <property type="protein sequence ID" value="CAI8009959.1"/>
    <property type="molecule type" value="Genomic_DNA"/>
</dbReference>
<dbReference type="InterPro" id="IPR011053">
    <property type="entry name" value="Single_hybrid_motif"/>
</dbReference>
<dbReference type="AlphaFoldDB" id="A0AA35REF4"/>
<dbReference type="PROSITE" id="PS50968">
    <property type="entry name" value="BIOTINYL_LIPOYL"/>
    <property type="match status" value="1"/>
</dbReference>
<keyword evidence="6" id="KW-0275">Fatty acid biosynthesis</keyword>
<comment type="caution">
    <text evidence="9">The sequence shown here is derived from an EMBL/GenBank/DDBJ whole genome shotgun (WGS) entry which is preliminary data.</text>
</comment>
<dbReference type="PROSITE" id="PS00188">
    <property type="entry name" value="BIOTIN"/>
    <property type="match status" value="1"/>
</dbReference>
<dbReference type="InterPro" id="IPR001249">
    <property type="entry name" value="AcCoA_biotinCC"/>
</dbReference>
<keyword evidence="3" id="KW-0444">Lipid biosynthesis</keyword>
<dbReference type="PRINTS" id="PR01071">
    <property type="entry name" value="ACOABIOTINCC"/>
</dbReference>
<evidence type="ECO:0000256" key="3">
    <source>
        <dbReference type="ARBA" id="ARBA00022516"/>
    </source>
</evidence>
<evidence type="ECO:0000256" key="4">
    <source>
        <dbReference type="ARBA" id="ARBA00022832"/>
    </source>
</evidence>
<dbReference type="SUPFAM" id="SSF51230">
    <property type="entry name" value="Single hybrid motif"/>
    <property type="match status" value="1"/>
</dbReference>
<dbReference type="Pfam" id="PF00364">
    <property type="entry name" value="Biotin_lipoyl"/>
    <property type="match status" value="1"/>
</dbReference>
<dbReference type="InterPro" id="IPR050709">
    <property type="entry name" value="Biotin_Carboxyl_Carrier/Decarb"/>
</dbReference>
<evidence type="ECO:0000259" key="8">
    <source>
        <dbReference type="PROSITE" id="PS50968"/>
    </source>
</evidence>
<evidence type="ECO:0000256" key="6">
    <source>
        <dbReference type="ARBA" id="ARBA00023160"/>
    </source>
</evidence>
<name>A0AA35REF4_GEOBA</name>
<dbReference type="Gene3D" id="2.40.50.100">
    <property type="match status" value="1"/>
</dbReference>
<evidence type="ECO:0000256" key="2">
    <source>
        <dbReference type="ARBA" id="ARBA00017562"/>
    </source>
</evidence>
<dbReference type="GO" id="GO:0009317">
    <property type="term" value="C:acetyl-CoA carboxylase complex"/>
    <property type="evidence" value="ECO:0007669"/>
    <property type="project" value="InterPro"/>
</dbReference>
<evidence type="ECO:0000256" key="7">
    <source>
        <dbReference type="ARBA" id="ARBA00023267"/>
    </source>
</evidence>
<organism evidence="9 10">
    <name type="scientific">Geodia barretti</name>
    <name type="common">Barrett's horny sponge</name>
    <dbReference type="NCBI Taxonomy" id="519541"/>
    <lineage>
        <taxon>Eukaryota</taxon>
        <taxon>Metazoa</taxon>
        <taxon>Porifera</taxon>
        <taxon>Demospongiae</taxon>
        <taxon>Heteroscleromorpha</taxon>
        <taxon>Tetractinellida</taxon>
        <taxon>Astrophorina</taxon>
        <taxon>Geodiidae</taxon>
        <taxon>Geodia</taxon>
    </lineage>
</organism>
<protein>
    <recommendedName>
        <fullName evidence="2">Biotin carboxyl carrier protein of acetyl-CoA carboxylase</fullName>
    </recommendedName>
</protein>
<gene>
    <name evidence="9" type="ORF">GBAR_LOCUS6628</name>
</gene>
<sequence>MRQNRSKDKSQSAEQDYSDVLEIVEQLAEILDRTDLSEVRIRDKEFEIQVSRYRGNPPGHEQPALRSAETGVAVGTPQLPVENPDTDGSAEANNALISAPMPSRFYRSPAPDEPPFVKVGDIVATGEPVAVLEVMKTYNPVEAPFNCEILEILAEDGEAVEYAQPLFRVKQA</sequence>
<dbReference type="GO" id="GO:0006633">
    <property type="term" value="P:fatty acid biosynthetic process"/>
    <property type="evidence" value="ECO:0007669"/>
    <property type="project" value="UniProtKB-KW"/>
</dbReference>
<evidence type="ECO:0000256" key="1">
    <source>
        <dbReference type="ARBA" id="ARBA00005194"/>
    </source>
</evidence>
<feature type="domain" description="Lipoyl-binding" evidence="8">
    <location>
        <begin position="94"/>
        <end position="170"/>
    </location>
</feature>
<proteinExistence type="predicted"/>
<evidence type="ECO:0000256" key="5">
    <source>
        <dbReference type="ARBA" id="ARBA00023098"/>
    </source>
</evidence>
<keyword evidence="10" id="KW-1185">Reference proteome</keyword>
<dbReference type="GO" id="GO:0003989">
    <property type="term" value="F:acetyl-CoA carboxylase activity"/>
    <property type="evidence" value="ECO:0007669"/>
    <property type="project" value="InterPro"/>
</dbReference>
<dbReference type="PANTHER" id="PTHR45266">
    <property type="entry name" value="OXALOACETATE DECARBOXYLASE ALPHA CHAIN"/>
    <property type="match status" value="1"/>
</dbReference>
<keyword evidence="7" id="KW-0092">Biotin</keyword>
<comment type="pathway">
    <text evidence="1">Lipid metabolism; fatty acid biosynthesis.</text>
</comment>
<dbReference type="Proteomes" id="UP001174909">
    <property type="component" value="Unassembled WGS sequence"/>
</dbReference>
<dbReference type="CDD" id="cd06850">
    <property type="entry name" value="biotinyl_domain"/>
    <property type="match status" value="1"/>
</dbReference>
<dbReference type="InterPro" id="IPR001882">
    <property type="entry name" value="Biotin_BS"/>
</dbReference>
<accession>A0AA35REF4</accession>
<keyword evidence="4" id="KW-0276">Fatty acid metabolism</keyword>
<evidence type="ECO:0000313" key="10">
    <source>
        <dbReference type="Proteomes" id="UP001174909"/>
    </source>
</evidence>
<dbReference type="InterPro" id="IPR000089">
    <property type="entry name" value="Biotin_lipoyl"/>
</dbReference>
<evidence type="ECO:0000313" key="9">
    <source>
        <dbReference type="EMBL" id="CAI8009959.1"/>
    </source>
</evidence>
<reference evidence="9" key="1">
    <citation type="submission" date="2023-03" db="EMBL/GenBank/DDBJ databases">
        <authorList>
            <person name="Steffen K."/>
            <person name="Cardenas P."/>
        </authorList>
    </citation>
    <scope>NUCLEOTIDE SEQUENCE</scope>
</reference>